<name>A0A9W6N9Y2_9HYPH</name>
<feature type="signal peptide" evidence="1">
    <location>
        <begin position="1"/>
        <end position="28"/>
    </location>
</feature>
<gene>
    <name evidence="3" type="ORF">GCM10017653_10610</name>
</gene>
<dbReference type="PANTHER" id="PTHR30383">
    <property type="entry name" value="THIOESTERASE 1/PROTEASE 1/LYSOPHOSPHOLIPASE L1"/>
    <property type="match status" value="1"/>
</dbReference>
<dbReference type="GO" id="GO:0004622">
    <property type="term" value="F:phosphatidylcholine lysophospholipase activity"/>
    <property type="evidence" value="ECO:0007669"/>
    <property type="project" value="TreeGrafter"/>
</dbReference>
<keyword evidence="1" id="KW-0732">Signal</keyword>
<sequence>MRTKLFPACKLALLILLTVLLPSVAAQAEPIRIVALGDSLTAGLGLSRDEAFPAKLQAALRARGHDVIIVNGGVSGDTASAGAARLDRAVPRGTLGVILELGANDALNGIDPAVTEAALDDMLSRLRSRGIPVLFTGMLAPPSKGLVYMSRFQAIFPRLARKHRVAFYRFFLAGVAAVPALNLPDGMHPNAAGVDVIVARLLPTAEAWLATLAADR</sequence>
<reference evidence="3" key="1">
    <citation type="journal article" date="2014" name="Int. J. Syst. Evol. Microbiol.">
        <title>Complete genome sequence of Corynebacterium casei LMG S-19264T (=DSM 44701T), isolated from a smear-ripened cheese.</title>
        <authorList>
            <consortium name="US DOE Joint Genome Institute (JGI-PGF)"/>
            <person name="Walter F."/>
            <person name="Albersmeier A."/>
            <person name="Kalinowski J."/>
            <person name="Ruckert C."/>
        </authorList>
    </citation>
    <scope>NUCLEOTIDE SEQUENCE</scope>
    <source>
        <strain evidence="3">VKM B-2789</strain>
    </source>
</reference>
<dbReference type="SUPFAM" id="SSF52266">
    <property type="entry name" value="SGNH hydrolase"/>
    <property type="match status" value="1"/>
</dbReference>
<evidence type="ECO:0000256" key="1">
    <source>
        <dbReference type="SAM" id="SignalP"/>
    </source>
</evidence>
<dbReference type="InterPro" id="IPR013830">
    <property type="entry name" value="SGNH_hydro"/>
</dbReference>
<comment type="caution">
    <text evidence="3">The sequence shown here is derived from an EMBL/GenBank/DDBJ whole genome shotgun (WGS) entry which is preliminary data.</text>
</comment>
<dbReference type="InterPro" id="IPR051532">
    <property type="entry name" value="Ester_Hydrolysis_Enzymes"/>
</dbReference>
<accession>A0A9W6N9Y2</accession>
<dbReference type="AlphaFoldDB" id="A0A9W6N9Y2"/>
<evidence type="ECO:0000313" key="3">
    <source>
        <dbReference type="EMBL" id="GLK82992.1"/>
    </source>
</evidence>
<protein>
    <submittedName>
        <fullName evidence="3">Arylesterase</fullName>
    </submittedName>
</protein>
<dbReference type="EMBL" id="BSFM01000005">
    <property type="protein sequence ID" value="GLK82992.1"/>
    <property type="molecule type" value="Genomic_DNA"/>
</dbReference>
<keyword evidence="4" id="KW-1185">Reference proteome</keyword>
<dbReference type="Proteomes" id="UP001143330">
    <property type="component" value="Unassembled WGS sequence"/>
</dbReference>
<organism evidence="3 4">
    <name type="scientific">Ancylobacter defluvii</name>
    <dbReference type="NCBI Taxonomy" id="1282440"/>
    <lineage>
        <taxon>Bacteria</taxon>
        <taxon>Pseudomonadati</taxon>
        <taxon>Pseudomonadota</taxon>
        <taxon>Alphaproteobacteria</taxon>
        <taxon>Hyphomicrobiales</taxon>
        <taxon>Xanthobacteraceae</taxon>
        <taxon>Ancylobacter</taxon>
    </lineage>
</organism>
<reference evidence="3" key="2">
    <citation type="submission" date="2023-01" db="EMBL/GenBank/DDBJ databases">
        <authorList>
            <person name="Sun Q."/>
            <person name="Evtushenko L."/>
        </authorList>
    </citation>
    <scope>NUCLEOTIDE SEQUENCE</scope>
    <source>
        <strain evidence="3">VKM B-2789</strain>
    </source>
</reference>
<dbReference type="PANTHER" id="PTHR30383:SF24">
    <property type="entry name" value="THIOESTERASE 1_PROTEASE 1_LYSOPHOSPHOLIPASE L1"/>
    <property type="match status" value="1"/>
</dbReference>
<dbReference type="InterPro" id="IPR036514">
    <property type="entry name" value="SGNH_hydro_sf"/>
</dbReference>
<evidence type="ECO:0000259" key="2">
    <source>
        <dbReference type="Pfam" id="PF13472"/>
    </source>
</evidence>
<dbReference type="CDD" id="cd01822">
    <property type="entry name" value="Lysophospholipase_L1_like"/>
    <property type="match status" value="1"/>
</dbReference>
<evidence type="ECO:0000313" key="4">
    <source>
        <dbReference type="Proteomes" id="UP001143330"/>
    </source>
</evidence>
<dbReference type="Gene3D" id="3.40.50.1110">
    <property type="entry name" value="SGNH hydrolase"/>
    <property type="match status" value="1"/>
</dbReference>
<dbReference type="Pfam" id="PF13472">
    <property type="entry name" value="Lipase_GDSL_2"/>
    <property type="match status" value="1"/>
</dbReference>
<dbReference type="RefSeq" id="WP_271180524.1">
    <property type="nucleotide sequence ID" value="NZ_BSFM01000005.1"/>
</dbReference>
<feature type="chain" id="PRO_5040919724" evidence="1">
    <location>
        <begin position="29"/>
        <end position="216"/>
    </location>
</feature>
<feature type="domain" description="SGNH hydrolase-type esterase" evidence="2">
    <location>
        <begin position="35"/>
        <end position="194"/>
    </location>
</feature>
<proteinExistence type="predicted"/>